<dbReference type="Proteomes" id="UP000266005">
    <property type="component" value="Unassembled WGS sequence"/>
</dbReference>
<dbReference type="CDD" id="cd06239">
    <property type="entry name" value="M14-like"/>
    <property type="match status" value="1"/>
</dbReference>
<reference evidence="10" key="1">
    <citation type="submission" date="2018-08" db="EMBL/GenBank/DDBJ databases">
        <title>Mucilaginibacter sp. MYSH2.</title>
        <authorList>
            <person name="Seo T."/>
        </authorList>
    </citation>
    <scope>NUCLEOTIDE SEQUENCE [LARGE SCALE GENOMIC DNA]</scope>
    <source>
        <strain evidence="10">KIRAN</strain>
    </source>
</reference>
<dbReference type="PANTHER" id="PTHR11705:SF143">
    <property type="entry name" value="SLL0236 PROTEIN"/>
    <property type="match status" value="1"/>
</dbReference>
<dbReference type="OrthoDB" id="1119199at2"/>
<feature type="domain" description="Peptidase M14" evidence="8">
    <location>
        <begin position="46"/>
        <end position="314"/>
    </location>
</feature>
<dbReference type="EMBL" id="QWGE01000005">
    <property type="protein sequence ID" value="RIJ34484.1"/>
    <property type="molecule type" value="Genomic_DNA"/>
</dbReference>
<feature type="active site" description="Proton donor/acceptor" evidence="7">
    <location>
        <position position="286"/>
    </location>
</feature>
<sequence>MDQPKLSYLNPYRPPCHPKILTTLPNQKQSAQHMQQPSIAHQAFEQYATYKEPALTHRRFRHADLEPLLEQLSQSDIFEVKKAGHSVEQRAIYQVKAGSGKTSVMLWSQMHGDEATATMALFDLFRFLQQSGDALDPVRRRILEQTTLYMVPMLNPDGAEQFKRRNALEIDLNRDALRLQSPEARLLKHLRDTLQPDFGFNLHDQSRYYTVGDTPMPATISFLAPPFDASRSINPVRERAMRTIAGLNHQLQQLIPGQVAKYSDEFEPRAFGDNIQKWGTSVILIESGGYANDAEKQFIRQLNFAALVSALHHIADGSYASQPLEAYHHIPENTKNLFDLVIRDVAYPTNGHTSRLDLGIYRNEVNCATPIGFYHSSTIEEIGDMSIYHGYEELDAKGLLLVPGKVYPEPFQSMAQLSEASIETLLAEGYTTVRLTQLPDTLHNPCELPLNITGLSTDPDHNLKFGGSANFSLQDETGKVYFTIVNGFVHSCTQQRPALLHGLVH</sequence>
<dbReference type="GO" id="GO:0006508">
    <property type="term" value="P:proteolysis"/>
    <property type="evidence" value="ECO:0007669"/>
    <property type="project" value="UniProtKB-KW"/>
</dbReference>
<comment type="caution">
    <text evidence="9">The sequence shown here is derived from an EMBL/GenBank/DDBJ whole genome shotgun (WGS) entry which is preliminary data.</text>
</comment>
<name>A0A399RW23_9BACT</name>
<keyword evidence="3" id="KW-0645">Protease</keyword>
<dbReference type="GO" id="GO:0004181">
    <property type="term" value="F:metallocarboxypeptidase activity"/>
    <property type="evidence" value="ECO:0007669"/>
    <property type="project" value="InterPro"/>
</dbReference>
<proteinExistence type="inferred from homology"/>
<keyword evidence="10" id="KW-1185">Reference proteome</keyword>
<dbReference type="GO" id="GO:0008270">
    <property type="term" value="F:zinc ion binding"/>
    <property type="evidence" value="ECO:0007669"/>
    <property type="project" value="InterPro"/>
</dbReference>
<dbReference type="SUPFAM" id="SSF53187">
    <property type="entry name" value="Zn-dependent exopeptidases"/>
    <property type="match status" value="1"/>
</dbReference>
<dbReference type="PROSITE" id="PS52035">
    <property type="entry name" value="PEPTIDASE_M14"/>
    <property type="match status" value="1"/>
</dbReference>
<comment type="cofactor">
    <cofactor evidence="1">
        <name>Zn(2+)</name>
        <dbReference type="ChEBI" id="CHEBI:29105"/>
    </cofactor>
</comment>
<evidence type="ECO:0000259" key="8">
    <source>
        <dbReference type="PROSITE" id="PS52035"/>
    </source>
</evidence>
<accession>A0A399RW23</accession>
<dbReference type="Pfam" id="PF00246">
    <property type="entry name" value="Peptidase_M14"/>
    <property type="match status" value="1"/>
</dbReference>
<evidence type="ECO:0000256" key="1">
    <source>
        <dbReference type="ARBA" id="ARBA00001947"/>
    </source>
</evidence>
<keyword evidence="4" id="KW-0378">Hydrolase</keyword>
<evidence type="ECO:0000256" key="7">
    <source>
        <dbReference type="PROSITE-ProRule" id="PRU01379"/>
    </source>
</evidence>
<gene>
    <name evidence="9" type="ORF">D1627_15440</name>
</gene>
<dbReference type="GO" id="GO:0005615">
    <property type="term" value="C:extracellular space"/>
    <property type="evidence" value="ECO:0007669"/>
    <property type="project" value="TreeGrafter"/>
</dbReference>
<dbReference type="Gene3D" id="3.40.630.10">
    <property type="entry name" value="Zn peptidases"/>
    <property type="match status" value="1"/>
</dbReference>
<keyword evidence="6" id="KW-0482">Metalloprotease</keyword>
<evidence type="ECO:0000313" key="10">
    <source>
        <dbReference type="Proteomes" id="UP000266005"/>
    </source>
</evidence>
<evidence type="ECO:0000256" key="3">
    <source>
        <dbReference type="ARBA" id="ARBA00022670"/>
    </source>
</evidence>
<protein>
    <submittedName>
        <fullName evidence="9">Peptidase M14</fullName>
    </submittedName>
</protein>
<dbReference type="PANTHER" id="PTHR11705">
    <property type="entry name" value="PROTEASE FAMILY M14 CARBOXYPEPTIDASE A,B"/>
    <property type="match status" value="1"/>
</dbReference>
<keyword evidence="5" id="KW-0862">Zinc</keyword>
<evidence type="ECO:0000313" key="9">
    <source>
        <dbReference type="EMBL" id="RIJ34484.1"/>
    </source>
</evidence>
<evidence type="ECO:0000256" key="4">
    <source>
        <dbReference type="ARBA" id="ARBA00022801"/>
    </source>
</evidence>
<dbReference type="InterPro" id="IPR000834">
    <property type="entry name" value="Peptidase_M14"/>
</dbReference>
<evidence type="ECO:0000256" key="2">
    <source>
        <dbReference type="ARBA" id="ARBA00005988"/>
    </source>
</evidence>
<comment type="similarity">
    <text evidence="2 7">Belongs to the peptidase M14 family.</text>
</comment>
<dbReference type="AlphaFoldDB" id="A0A399RW23"/>
<organism evidence="9 10">
    <name type="scientific">Pontibacter oryzae</name>
    <dbReference type="NCBI Taxonomy" id="2304593"/>
    <lineage>
        <taxon>Bacteria</taxon>
        <taxon>Pseudomonadati</taxon>
        <taxon>Bacteroidota</taxon>
        <taxon>Cytophagia</taxon>
        <taxon>Cytophagales</taxon>
        <taxon>Hymenobacteraceae</taxon>
        <taxon>Pontibacter</taxon>
    </lineage>
</organism>
<evidence type="ECO:0000256" key="5">
    <source>
        <dbReference type="ARBA" id="ARBA00022833"/>
    </source>
</evidence>
<evidence type="ECO:0000256" key="6">
    <source>
        <dbReference type="ARBA" id="ARBA00023049"/>
    </source>
</evidence>